<proteinExistence type="predicted"/>
<evidence type="ECO:0000256" key="1">
    <source>
        <dbReference type="SAM" id="Coils"/>
    </source>
</evidence>
<accession>A0AAD4UYC9</accession>
<dbReference type="PANTHER" id="PTHR47150">
    <property type="entry name" value="OS12G0169200 PROTEIN"/>
    <property type="match status" value="1"/>
</dbReference>
<gene>
    <name evidence="3" type="ORF">L3X38_043393</name>
</gene>
<reference evidence="3 4" key="1">
    <citation type="journal article" date="2022" name="G3 (Bethesda)">
        <title>Whole-genome sequence and methylome profiling of the almond [Prunus dulcis (Mill.) D.A. Webb] cultivar 'Nonpareil'.</title>
        <authorList>
            <person name="D'Amico-Willman K.M."/>
            <person name="Ouma W.Z."/>
            <person name="Meulia T."/>
            <person name="Sideli G.M."/>
            <person name="Gradziel T.M."/>
            <person name="Fresnedo-Ramirez J."/>
        </authorList>
    </citation>
    <scope>NUCLEOTIDE SEQUENCE [LARGE SCALE GENOMIC DNA]</scope>
    <source>
        <strain evidence="3">Clone GOH B32 T37-40</strain>
    </source>
</reference>
<dbReference type="PANTHER" id="PTHR47150:SF5">
    <property type="entry name" value="OS07G0546750 PROTEIN"/>
    <property type="match status" value="1"/>
</dbReference>
<evidence type="ECO:0000313" key="4">
    <source>
        <dbReference type="Proteomes" id="UP001054821"/>
    </source>
</evidence>
<feature type="coiled-coil region" evidence="1">
    <location>
        <begin position="71"/>
        <end position="100"/>
    </location>
</feature>
<keyword evidence="1" id="KW-0175">Coiled coil</keyword>
<dbReference type="Pfam" id="PF04827">
    <property type="entry name" value="Plant_tran"/>
    <property type="match status" value="1"/>
</dbReference>
<dbReference type="AlphaFoldDB" id="A0AAD4UYC9"/>
<dbReference type="EMBL" id="JAJFAZ020000008">
    <property type="protein sequence ID" value="KAI5314217.1"/>
    <property type="molecule type" value="Genomic_DNA"/>
</dbReference>
<evidence type="ECO:0000313" key="3">
    <source>
        <dbReference type="EMBL" id="KAI5314217.1"/>
    </source>
</evidence>
<name>A0AAD4UYC9_PRUDU</name>
<dbReference type="InterPro" id="IPR006912">
    <property type="entry name" value="Harbinger_derived_prot"/>
</dbReference>
<organism evidence="3 4">
    <name type="scientific">Prunus dulcis</name>
    <name type="common">Almond</name>
    <name type="synonym">Amygdalus dulcis</name>
    <dbReference type="NCBI Taxonomy" id="3755"/>
    <lineage>
        <taxon>Eukaryota</taxon>
        <taxon>Viridiplantae</taxon>
        <taxon>Streptophyta</taxon>
        <taxon>Embryophyta</taxon>
        <taxon>Tracheophyta</taxon>
        <taxon>Spermatophyta</taxon>
        <taxon>Magnoliopsida</taxon>
        <taxon>eudicotyledons</taxon>
        <taxon>Gunneridae</taxon>
        <taxon>Pentapetalae</taxon>
        <taxon>rosids</taxon>
        <taxon>fabids</taxon>
        <taxon>Rosales</taxon>
        <taxon>Rosaceae</taxon>
        <taxon>Amygdaloideae</taxon>
        <taxon>Amygdaleae</taxon>
        <taxon>Prunus</taxon>
    </lineage>
</organism>
<protein>
    <submittedName>
        <fullName evidence="3">Uncharacterized protein</fullName>
    </submittedName>
</protein>
<feature type="region of interest" description="Disordered" evidence="2">
    <location>
        <begin position="1"/>
        <end position="21"/>
    </location>
</feature>
<sequence>MVSETRARAQSDFAHGPARARGTRSLPGLDLLRWSWTRAPSCLLPGPASSAGLGLKDITKHILLSMSNMRLVLERQQREDEEIRLRRAEEDRELDEEEDEVILAVSMLNQSRQHHHGRVSKVDRHRHSQGLFPEQKLTAALRMLAYGAFADQVDKITRMRKSTILECLVRFYDAIETLYTRATNLRLGTSKGFYNKPRLEVVASFDKWVWRAFLGVSGSQNDLNVLGQSPVSNDVLKGHSP</sequence>
<evidence type="ECO:0000256" key="2">
    <source>
        <dbReference type="SAM" id="MobiDB-lite"/>
    </source>
</evidence>
<keyword evidence="4" id="KW-1185">Reference proteome</keyword>
<comment type="caution">
    <text evidence="3">The sequence shown here is derived from an EMBL/GenBank/DDBJ whole genome shotgun (WGS) entry which is preliminary data.</text>
</comment>
<dbReference type="Proteomes" id="UP001054821">
    <property type="component" value="Chromosome 8"/>
</dbReference>